<evidence type="ECO:0000256" key="5">
    <source>
        <dbReference type="ARBA" id="ARBA00022982"/>
    </source>
</evidence>
<feature type="domain" description="NarG-like" evidence="11">
    <location>
        <begin position="119"/>
        <end position="279"/>
    </location>
</feature>
<comment type="subcellular location">
    <subcellularLocation>
        <location evidence="1">Cell membrane</location>
        <topology evidence="1">Multi-pass membrane protein</topology>
    </subcellularLocation>
</comment>
<feature type="transmembrane region" description="Helical" evidence="10">
    <location>
        <begin position="172"/>
        <end position="191"/>
    </location>
</feature>
<feature type="transmembrane region" description="Helical" evidence="10">
    <location>
        <begin position="124"/>
        <end position="144"/>
    </location>
</feature>
<sequence length="352" mass="39821">MAIALAAILIILAIAWGGALIGLKYVLGVVLPMLALIVFIIGFIMRLVYWAKSPVPFAIPTTGGQEKSLDWIKPARLDTPTSTMGLIGRMALEIFAFRSLFRNTRAVRTDDNGTPRITYYSSKWLWLFALLFHYSMLVIIIRHARFILEPVPFCINAVEFLDGLFQVGTPRFFISNALILAGLGFLLLRRLCNERLRYLSLPADYFALFLLLAVVCSGICMRYIDKVDIAMVKVVLMGLATFNFPSMEQLAQIGPIFFIHVTFVSVLLIYFPFSKLMHMGGIFFSPTRNLKCNTREVRHINPWNPPKKFHTYAAYEDDFRELMVEAGLPVDKPLEEKADEPEVDGQNEKAPA</sequence>
<keyword evidence="3" id="KW-1003">Cell membrane</keyword>
<evidence type="ECO:0000313" key="12">
    <source>
        <dbReference type="EMBL" id="UWX05416.1"/>
    </source>
</evidence>
<dbReference type="PANTHER" id="PTHR30598:SF3">
    <property type="entry name" value="RESPIRATORY NITRATE REDUCTASE 1 GAMMA CHAIN"/>
    <property type="match status" value="1"/>
</dbReference>
<keyword evidence="5" id="KW-0249">Electron transport</keyword>
<evidence type="ECO:0000256" key="1">
    <source>
        <dbReference type="ARBA" id="ARBA00004651"/>
    </source>
</evidence>
<keyword evidence="8 10" id="KW-0472">Membrane</keyword>
<name>A0ABY5Y0U3_9BACT</name>
<feature type="transmembrane region" description="Helical" evidence="10">
    <location>
        <begin position="253"/>
        <end position="273"/>
    </location>
</feature>
<keyword evidence="2" id="KW-0813">Transport</keyword>
<proteinExistence type="predicted"/>
<dbReference type="NCBIfam" id="NF038037">
    <property type="entry name" value="cytob_DsrM"/>
    <property type="match status" value="1"/>
</dbReference>
<dbReference type="PANTHER" id="PTHR30598">
    <property type="entry name" value="NITRATE REDUCTASE PRIVATE CHAPERONE, REDOX ENZYME MATURATION PROTEIN REMP FAMILY"/>
    <property type="match status" value="1"/>
</dbReference>
<dbReference type="Proteomes" id="UP001058120">
    <property type="component" value="Chromosome"/>
</dbReference>
<dbReference type="SUPFAM" id="SSF103501">
    <property type="entry name" value="Respiratory nitrate reductase 1 gamma chain"/>
    <property type="match status" value="1"/>
</dbReference>
<accession>A0ABY5Y0U3</accession>
<evidence type="ECO:0000256" key="8">
    <source>
        <dbReference type="ARBA" id="ARBA00023136"/>
    </source>
</evidence>
<evidence type="ECO:0000256" key="4">
    <source>
        <dbReference type="ARBA" id="ARBA00022692"/>
    </source>
</evidence>
<reference evidence="12" key="1">
    <citation type="submission" date="2020-12" db="EMBL/GenBank/DDBJ databases">
        <title>Taurinivorans muris gen. nov., sp. nov., fundamental and realized metabolic niche of a ubiquitous sulfidogenic bacterium in the murine intestine.</title>
        <authorList>
            <person name="Ye H."/>
            <person name="Hanson B.T."/>
            <person name="Loy A."/>
        </authorList>
    </citation>
    <scope>NUCLEOTIDE SEQUENCE</scope>
    <source>
        <strain evidence="12">LT0009</strain>
    </source>
</reference>
<evidence type="ECO:0000256" key="7">
    <source>
        <dbReference type="ARBA" id="ARBA00023002"/>
    </source>
</evidence>
<dbReference type="Gene3D" id="1.20.950.20">
    <property type="entry name" value="Transmembrane di-heme cytochromes, Chain C"/>
    <property type="match status" value="1"/>
</dbReference>
<protein>
    <submittedName>
        <fullName evidence="12">Sulfate reduction electron transfer complex DsrMKJOP subunit DsrM</fullName>
    </submittedName>
</protein>
<evidence type="ECO:0000256" key="3">
    <source>
        <dbReference type="ARBA" id="ARBA00022475"/>
    </source>
</evidence>
<evidence type="ECO:0000256" key="6">
    <source>
        <dbReference type="ARBA" id="ARBA00022989"/>
    </source>
</evidence>
<keyword evidence="6 10" id="KW-1133">Transmembrane helix</keyword>
<keyword evidence="13" id="KW-1185">Reference proteome</keyword>
<dbReference type="RefSeq" id="WP_334314995.1">
    <property type="nucleotide sequence ID" value="NZ_CP065938.1"/>
</dbReference>
<evidence type="ECO:0000256" key="10">
    <source>
        <dbReference type="SAM" id="Phobius"/>
    </source>
</evidence>
<feature type="region of interest" description="Disordered" evidence="9">
    <location>
        <begin position="331"/>
        <end position="352"/>
    </location>
</feature>
<dbReference type="Pfam" id="PF02665">
    <property type="entry name" value="Nitrate_red_gam"/>
    <property type="match status" value="1"/>
</dbReference>
<evidence type="ECO:0000256" key="2">
    <source>
        <dbReference type="ARBA" id="ARBA00022448"/>
    </source>
</evidence>
<gene>
    <name evidence="12" type="primary">dsrM</name>
    <name evidence="12" type="ORF">JBF11_08160</name>
</gene>
<evidence type="ECO:0000256" key="9">
    <source>
        <dbReference type="SAM" id="MobiDB-lite"/>
    </source>
</evidence>
<feature type="transmembrane region" description="Helical" evidence="10">
    <location>
        <begin position="203"/>
        <end position="224"/>
    </location>
</feature>
<keyword evidence="7" id="KW-0560">Oxidoreductase</keyword>
<dbReference type="InterPro" id="IPR023234">
    <property type="entry name" value="NarG-like_domain"/>
</dbReference>
<dbReference type="InterPro" id="IPR047660">
    <property type="entry name" value="DsrM"/>
</dbReference>
<keyword evidence="4 10" id="KW-0812">Transmembrane</keyword>
<dbReference type="EMBL" id="CP065938">
    <property type="protein sequence ID" value="UWX05416.1"/>
    <property type="molecule type" value="Genomic_DNA"/>
</dbReference>
<evidence type="ECO:0000259" key="11">
    <source>
        <dbReference type="Pfam" id="PF02665"/>
    </source>
</evidence>
<evidence type="ECO:0000313" key="13">
    <source>
        <dbReference type="Proteomes" id="UP001058120"/>
    </source>
</evidence>
<feature type="transmembrane region" description="Helical" evidence="10">
    <location>
        <begin position="27"/>
        <end position="49"/>
    </location>
</feature>
<dbReference type="InterPro" id="IPR036197">
    <property type="entry name" value="NarG-like_sf"/>
</dbReference>
<dbReference type="InterPro" id="IPR051936">
    <property type="entry name" value="Heme-iron_electron_transfer"/>
</dbReference>
<organism evidence="12 13">
    <name type="scientific">Taurinivorans muris</name>
    <dbReference type="NCBI Taxonomy" id="2787751"/>
    <lineage>
        <taxon>Bacteria</taxon>
        <taxon>Pseudomonadati</taxon>
        <taxon>Thermodesulfobacteriota</taxon>
        <taxon>Desulfovibrionia</taxon>
        <taxon>Desulfovibrionales</taxon>
        <taxon>Desulfovibrionaceae</taxon>
        <taxon>Taurinivorans</taxon>
    </lineage>
</organism>